<evidence type="ECO:0000256" key="2">
    <source>
        <dbReference type="ARBA" id="ARBA00022801"/>
    </source>
</evidence>
<evidence type="ECO:0000256" key="3">
    <source>
        <dbReference type="ARBA" id="ARBA00023295"/>
    </source>
</evidence>
<accession>A0A812WUE2</accession>
<dbReference type="PANTHER" id="PTHR34142">
    <property type="entry name" value="ENDO-BETA-1,4-GLUCANASE A"/>
    <property type="match status" value="1"/>
</dbReference>
<dbReference type="SUPFAM" id="SSF47473">
    <property type="entry name" value="EF-hand"/>
    <property type="match status" value="1"/>
</dbReference>
<dbReference type="EMBL" id="CAJNJA010034762">
    <property type="protein sequence ID" value="CAE7697730.1"/>
    <property type="molecule type" value="Genomic_DNA"/>
</dbReference>
<dbReference type="Pfam" id="PF00150">
    <property type="entry name" value="Cellulase"/>
    <property type="match status" value="1"/>
</dbReference>
<dbReference type="PANTHER" id="PTHR34142:SF1">
    <property type="entry name" value="GLYCOSIDE HYDROLASE FAMILY 5 DOMAIN-CONTAINING PROTEIN"/>
    <property type="match status" value="1"/>
</dbReference>
<evidence type="ECO:0000313" key="6">
    <source>
        <dbReference type="Proteomes" id="UP000601435"/>
    </source>
</evidence>
<dbReference type="AlphaFoldDB" id="A0A812WUE2"/>
<keyword evidence="3" id="KW-0326">Glycosidase</keyword>
<evidence type="ECO:0000259" key="4">
    <source>
        <dbReference type="Pfam" id="PF00150"/>
    </source>
</evidence>
<gene>
    <name evidence="5" type="primary">bglC</name>
    <name evidence="5" type="ORF">SNEC2469_LOCUS20110</name>
</gene>
<name>A0A812WUE2_9DINO</name>
<dbReference type="SUPFAM" id="SSF51445">
    <property type="entry name" value="(Trans)glycosidases"/>
    <property type="match status" value="1"/>
</dbReference>
<sequence length="737" mass="82539">DGAFFCDMKDYFYYSQIRSQDENTTKARALDGMIPVQEIPHLMCALGYFPTQLEITNMTNEVKYSKFAETGEYVERIGFDDLVKLYVNHRPVFAVGPEQIRQAFEATKRHEPGPLSREGFLSLLTSSDLRLARTLMSRVVLWDSATVQPSRDRAPVMFSLSDLPRPGAFWIPCALVLIAGCDAAPLCSRAGENCQATSCCEEPGHQCFVKDSSWAGCKPSCAPGIDAADPAQFRTPWSCEVFKASMAGTSTCSIAGVGCMNTRCCVDPDNRCFQKDQYWADCKPHCEPGIHEEDALQFRTPWHCGLLDVNDSNPSLVSFEAIPEPSEPAKSCSGTWQNCQSTRCCSQEGYTCFEKDETWADCRLDCTPGINSDDPEPYRTPWKCNVLEPVVFRGSSLETKVLAPAGSPVARHGRLFVKGNQILGDHGRPVRIRGVSLFWSQWGSKYWNQRVIQWLRDDWRVSLIRAAMGVEDGGYLESPDRHKQILADVVDAAILAGLYVIIDWHDHAAHLHQKEARSFFSEMARIYGQYPNVIFEPWNEPIDQSWKYIVRPYHEMILGKIRQYSPNLVTCGSPSWCQDVDVASEQPLDDPNVAYALHFYAGTHQSSIRRKAEKALKNGVALFVTEWGLCQAHGDGSLNFTETELWLNLLETYNISDASWAVNDKDESCDALIPGADSEGGWGLEDLTASGQYVRKSLVDMPWDSKIPTKEPLDFDESGCAMMVLSFFHAVVLLALF</sequence>
<keyword evidence="6" id="KW-1185">Reference proteome</keyword>
<protein>
    <submittedName>
        <fullName evidence="5">BglC protein</fullName>
    </submittedName>
</protein>
<feature type="non-terminal residue" evidence="5">
    <location>
        <position position="737"/>
    </location>
</feature>
<organism evidence="5 6">
    <name type="scientific">Symbiodinium necroappetens</name>
    <dbReference type="NCBI Taxonomy" id="1628268"/>
    <lineage>
        <taxon>Eukaryota</taxon>
        <taxon>Sar</taxon>
        <taxon>Alveolata</taxon>
        <taxon>Dinophyceae</taxon>
        <taxon>Suessiales</taxon>
        <taxon>Symbiodiniaceae</taxon>
        <taxon>Symbiodinium</taxon>
    </lineage>
</organism>
<dbReference type="InterPro" id="IPR011992">
    <property type="entry name" value="EF-hand-dom_pair"/>
</dbReference>
<evidence type="ECO:0000256" key="1">
    <source>
        <dbReference type="ARBA" id="ARBA00005641"/>
    </source>
</evidence>
<reference evidence="5" key="1">
    <citation type="submission" date="2021-02" db="EMBL/GenBank/DDBJ databases">
        <authorList>
            <person name="Dougan E. K."/>
            <person name="Rhodes N."/>
            <person name="Thang M."/>
            <person name="Chan C."/>
        </authorList>
    </citation>
    <scope>NUCLEOTIDE SEQUENCE</scope>
</reference>
<evidence type="ECO:0000313" key="5">
    <source>
        <dbReference type="EMBL" id="CAE7697730.1"/>
    </source>
</evidence>
<dbReference type="GO" id="GO:0000272">
    <property type="term" value="P:polysaccharide catabolic process"/>
    <property type="evidence" value="ECO:0007669"/>
    <property type="project" value="InterPro"/>
</dbReference>
<feature type="domain" description="Glycoside hydrolase family 5" evidence="4">
    <location>
        <begin position="425"/>
        <end position="665"/>
    </location>
</feature>
<dbReference type="Proteomes" id="UP000601435">
    <property type="component" value="Unassembled WGS sequence"/>
</dbReference>
<dbReference type="InterPro" id="IPR017853">
    <property type="entry name" value="GH"/>
</dbReference>
<proteinExistence type="inferred from homology"/>
<dbReference type="GO" id="GO:0004553">
    <property type="term" value="F:hydrolase activity, hydrolyzing O-glycosyl compounds"/>
    <property type="evidence" value="ECO:0007669"/>
    <property type="project" value="InterPro"/>
</dbReference>
<dbReference type="OrthoDB" id="4899631at2759"/>
<comment type="similarity">
    <text evidence="1">Belongs to the glycosyl hydrolase 5 (cellulase A) family.</text>
</comment>
<dbReference type="InterPro" id="IPR001547">
    <property type="entry name" value="Glyco_hydro_5"/>
</dbReference>
<comment type="caution">
    <text evidence="5">The sequence shown here is derived from an EMBL/GenBank/DDBJ whole genome shotgun (WGS) entry which is preliminary data.</text>
</comment>
<dbReference type="Gene3D" id="3.20.20.80">
    <property type="entry name" value="Glycosidases"/>
    <property type="match status" value="1"/>
</dbReference>
<keyword evidence="2" id="KW-0378">Hydrolase</keyword>